<organism evidence="2 3">
    <name type="scientific">Candidatus Taylorbacteria bacterium CG11_big_fil_rev_8_21_14_0_20_46_11</name>
    <dbReference type="NCBI Taxonomy" id="1975025"/>
    <lineage>
        <taxon>Bacteria</taxon>
        <taxon>Candidatus Tayloriibacteriota</taxon>
    </lineage>
</organism>
<comment type="caution">
    <text evidence="2">The sequence shown here is derived from an EMBL/GenBank/DDBJ whole genome shotgun (WGS) entry which is preliminary data.</text>
</comment>
<dbReference type="SUPFAM" id="SSF143011">
    <property type="entry name" value="RelE-like"/>
    <property type="match status" value="1"/>
</dbReference>
<accession>A0A2H0KD31</accession>
<evidence type="ECO:0000313" key="3">
    <source>
        <dbReference type="Proteomes" id="UP000229342"/>
    </source>
</evidence>
<dbReference type="Proteomes" id="UP000229342">
    <property type="component" value="Unassembled WGS sequence"/>
</dbReference>
<dbReference type="NCBIfam" id="TIGR02385">
    <property type="entry name" value="RelE_StbE"/>
    <property type="match status" value="1"/>
</dbReference>
<dbReference type="InterPro" id="IPR004386">
    <property type="entry name" value="Toxin_YafQ-like"/>
</dbReference>
<dbReference type="AlphaFoldDB" id="A0A2H0KD31"/>
<dbReference type="InterPro" id="IPR007712">
    <property type="entry name" value="RelE/ParE_toxin"/>
</dbReference>
<name>A0A2H0KD31_9BACT</name>
<evidence type="ECO:0000256" key="1">
    <source>
        <dbReference type="ARBA" id="ARBA00022649"/>
    </source>
</evidence>
<reference evidence="2 3" key="1">
    <citation type="submission" date="2017-09" db="EMBL/GenBank/DDBJ databases">
        <title>Depth-based differentiation of microbial function through sediment-hosted aquifers and enrichment of novel symbionts in the deep terrestrial subsurface.</title>
        <authorList>
            <person name="Probst A.J."/>
            <person name="Ladd B."/>
            <person name="Jarett J.K."/>
            <person name="Geller-Mcgrath D.E."/>
            <person name="Sieber C.M."/>
            <person name="Emerson J.B."/>
            <person name="Anantharaman K."/>
            <person name="Thomas B.C."/>
            <person name="Malmstrom R."/>
            <person name="Stieglmeier M."/>
            <person name="Klingl A."/>
            <person name="Woyke T."/>
            <person name="Ryan C.M."/>
            <person name="Banfield J.F."/>
        </authorList>
    </citation>
    <scope>NUCLEOTIDE SEQUENCE [LARGE SCALE GENOMIC DNA]</scope>
    <source>
        <strain evidence="2">CG11_big_fil_rev_8_21_14_0_20_46_11</strain>
    </source>
</reference>
<dbReference type="Pfam" id="PF15738">
    <property type="entry name" value="YafQ_toxin"/>
    <property type="match status" value="1"/>
</dbReference>
<dbReference type="Gene3D" id="3.30.2310.20">
    <property type="entry name" value="RelE-like"/>
    <property type="match status" value="1"/>
</dbReference>
<keyword evidence="1" id="KW-1277">Toxin-antitoxin system</keyword>
<sequence>MNVVPSSHFKKAVSKLPHKVKQALAKRLVIFMKDPFNVLLNNHALHGSLRSYRSINITGDYRLIYEDYARDTVRLIDIDTHSNLYGE</sequence>
<dbReference type="InterPro" id="IPR035093">
    <property type="entry name" value="RelE/ParE_toxin_dom_sf"/>
</dbReference>
<evidence type="ECO:0000313" key="2">
    <source>
        <dbReference type="EMBL" id="PIQ69178.1"/>
    </source>
</evidence>
<dbReference type="EMBL" id="PCVG01000005">
    <property type="protein sequence ID" value="PIQ69178.1"/>
    <property type="molecule type" value="Genomic_DNA"/>
</dbReference>
<evidence type="ECO:0008006" key="4">
    <source>
        <dbReference type="Google" id="ProtNLM"/>
    </source>
</evidence>
<gene>
    <name evidence="2" type="ORF">COV91_00175</name>
</gene>
<protein>
    <recommendedName>
        <fullName evidence="4">Type II toxin-antitoxin system mRNA interferase toxin, RelE/StbE family</fullName>
    </recommendedName>
</protein>
<proteinExistence type="predicted"/>